<evidence type="ECO:0000256" key="1">
    <source>
        <dbReference type="SAM" id="MobiDB-lite"/>
    </source>
</evidence>
<proteinExistence type="predicted"/>
<keyword evidence="3" id="KW-1185">Reference proteome</keyword>
<protein>
    <submittedName>
        <fullName evidence="2">Uncharacterized protein</fullName>
    </submittedName>
</protein>
<organism evidence="2 3">
    <name type="scientific">Mortierella isabellina</name>
    <name type="common">Filamentous fungus</name>
    <name type="synonym">Umbelopsis isabellina</name>
    <dbReference type="NCBI Taxonomy" id="91625"/>
    <lineage>
        <taxon>Eukaryota</taxon>
        <taxon>Fungi</taxon>
        <taxon>Fungi incertae sedis</taxon>
        <taxon>Mucoromycota</taxon>
        <taxon>Mucoromycotina</taxon>
        <taxon>Umbelopsidomycetes</taxon>
        <taxon>Umbelopsidales</taxon>
        <taxon>Umbelopsidaceae</taxon>
        <taxon>Umbelopsis</taxon>
    </lineage>
</organism>
<dbReference type="AlphaFoldDB" id="A0A8H7U760"/>
<dbReference type="Proteomes" id="UP000654370">
    <property type="component" value="Unassembled WGS sequence"/>
</dbReference>
<feature type="compositionally biased region" description="Basic and acidic residues" evidence="1">
    <location>
        <begin position="56"/>
        <end position="75"/>
    </location>
</feature>
<accession>A0A8H7U760</accession>
<comment type="caution">
    <text evidence="2">The sequence shown here is derived from an EMBL/GenBank/DDBJ whole genome shotgun (WGS) entry which is preliminary data.</text>
</comment>
<gene>
    <name evidence="2" type="ORF">INT43_004615</name>
</gene>
<sequence>MLNKVILFSLAAKYTDATGTPFGMFKNIRADGPTVKAITGIAILTMKTMIIRSQKQGRDQPRREGYGFIHDADVK</sequence>
<evidence type="ECO:0000313" key="2">
    <source>
        <dbReference type="EMBL" id="KAG2173241.1"/>
    </source>
</evidence>
<feature type="region of interest" description="Disordered" evidence="1">
    <location>
        <begin position="53"/>
        <end position="75"/>
    </location>
</feature>
<evidence type="ECO:0000313" key="3">
    <source>
        <dbReference type="Proteomes" id="UP000654370"/>
    </source>
</evidence>
<name>A0A8H7U760_MORIS</name>
<reference evidence="2" key="1">
    <citation type="submission" date="2020-12" db="EMBL/GenBank/DDBJ databases">
        <title>Metabolic potential, ecology and presence of endohyphal bacteria is reflected in genomic diversity of Mucoromycotina.</title>
        <authorList>
            <person name="Muszewska A."/>
            <person name="Okrasinska A."/>
            <person name="Steczkiewicz K."/>
            <person name="Drgas O."/>
            <person name="Orlowska M."/>
            <person name="Perlinska-Lenart U."/>
            <person name="Aleksandrzak-Piekarczyk T."/>
            <person name="Szatraj K."/>
            <person name="Zielenkiewicz U."/>
            <person name="Pilsyk S."/>
            <person name="Malc E."/>
            <person name="Mieczkowski P."/>
            <person name="Kruszewska J.S."/>
            <person name="Biernat P."/>
            <person name="Pawlowska J."/>
        </authorList>
    </citation>
    <scope>NUCLEOTIDE SEQUENCE</scope>
    <source>
        <strain evidence="2">WA0000067209</strain>
    </source>
</reference>
<dbReference type="EMBL" id="JAEPQZ010000015">
    <property type="protein sequence ID" value="KAG2173241.1"/>
    <property type="molecule type" value="Genomic_DNA"/>
</dbReference>